<gene>
    <name evidence="4" type="ORF">F8O01_10590</name>
</gene>
<dbReference type="InterPro" id="IPR050109">
    <property type="entry name" value="HTH-type_TetR-like_transc_reg"/>
</dbReference>
<organism evidence="4 5">
    <name type="scientific">Pseudoclavibacter chungangensis</name>
    <dbReference type="NCBI Taxonomy" id="587635"/>
    <lineage>
        <taxon>Bacteria</taxon>
        <taxon>Bacillati</taxon>
        <taxon>Actinomycetota</taxon>
        <taxon>Actinomycetes</taxon>
        <taxon>Micrococcales</taxon>
        <taxon>Microbacteriaceae</taxon>
        <taxon>Pseudoclavibacter</taxon>
    </lineage>
</organism>
<dbReference type="OrthoDB" id="9816320at2"/>
<feature type="domain" description="HTH tetR-type" evidence="3">
    <location>
        <begin position="22"/>
        <end position="82"/>
    </location>
</feature>
<reference evidence="4 5" key="1">
    <citation type="submission" date="2019-09" db="EMBL/GenBank/DDBJ databases">
        <title>Phylogeny of genus Pseudoclavibacter and closely related genus.</title>
        <authorList>
            <person name="Li Y."/>
        </authorList>
    </citation>
    <scope>NUCLEOTIDE SEQUENCE [LARGE SCALE GENOMIC DNA]</scope>
    <source>
        <strain evidence="4 5">DSM 23821</strain>
    </source>
</reference>
<dbReference type="PANTHER" id="PTHR30055:SF226">
    <property type="entry name" value="HTH-TYPE TRANSCRIPTIONAL REGULATOR PKSA"/>
    <property type="match status" value="1"/>
</dbReference>
<proteinExistence type="predicted"/>
<evidence type="ECO:0000313" key="5">
    <source>
        <dbReference type="Proteomes" id="UP000467240"/>
    </source>
</evidence>
<evidence type="ECO:0000259" key="3">
    <source>
        <dbReference type="PROSITE" id="PS50977"/>
    </source>
</evidence>
<keyword evidence="5" id="KW-1185">Reference proteome</keyword>
<evidence type="ECO:0000313" key="4">
    <source>
        <dbReference type="EMBL" id="KAB1656310.1"/>
    </source>
</evidence>
<sequence length="228" mass="24705">MHHHTEETPVSLRTEPIQARSTARLHALLDATADVVAEVGVERLTTNLVAERAGAAIGTLYRYFPDRIAVLRGLALRHATAVHGDVSAALESVSDGTAGLRATLETMTERFIERYRDEPGWSAIGFDNTLDTPLHEGEQQLVGPALRTDRSPREQIAHDVAERFTVDDDARNALADDVGVVTVLVHQLVERAFVGARAGDERLLAIARGASSTAIDLVTERFEARAAA</sequence>
<keyword evidence="1 2" id="KW-0238">DNA-binding</keyword>
<dbReference type="InterPro" id="IPR009057">
    <property type="entry name" value="Homeodomain-like_sf"/>
</dbReference>
<evidence type="ECO:0000256" key="2">
    <source>
        <dbReference type="PROSITE-ProRule" id="PRU00335"/>
    </source>
</evidence>
<dbReference type="PANTHER" id="PTHR30055">
    <property type="entry name" value="HTH-TYPE TRANSCRIPTIONAL REGULATOR RUTR"/>
    <property type="match status" value="1"/>
</dbReference>
<dbReference type="SUPFAM" id="SSF46689">
    <property type="entry name" value="Homeodomain-like"/>
    <property type="match status" value="1"/>
</dbReference>
<dbReference type="EMBL" id="WBJZ01000012">
    <property type="protein sequence ID" value="KAB1656310.1"/>
    <property type="molecule type" value="Genomic_DNA"/>
</dbReference>
<dbReference type="Proteomes" id="UP000467240">
    <property type="component" value="Unassembled WGS sequence"/>
</dbReference>
<dbReference type="GO" id="GO:0003700">
    <property type="term" value="F:DNA-binding transcription factor activity"/>
    <property type="evidence" value="ECO:0007669"/>
    <property type="project" value="TreeGrafter"/>
</dbReference>
<dbReference type="Pfam" id="PF00440">
    <property type="entry name" value="TetR_N"/>
    <property type="match status" value="1"/>
</dbReference>
<dbReference type="AlphaFoldDB" id="A0A7J5BQU1"/>
<evidence type="ECO:0000256" key="1">
    <source>
        <dbReference type="ARBA" id="ARBA00023125"/>
    </source>
</evidence>
<protein>
    <submittedName>
        <fullName evidence="4">TetR/AcrR family transcriptional regulator</fullName>
    </submittedName>
</protein>
<feature type="DNA-binding region" description="H-T-H motif" evidence="2">
    <location>
        <begin position="45"/>
        <end position="64"/>
    </location>
</feature>
<comment type="caution">
    <text evidence="4">The sequence shown here is derived from an EMBL/GenBank/DDBJ whole genome shotgun (WGS) entry which is preliminary data.</text>
</comment>
<accession>A0A7J5BQU1</accession>
<dbReference type="GO" id="GO:0000976">
    <property type="term" value="F:transcription cis-regulatory region binding"/>
    <property type="evidence" value="ECO:0007669"/>
    <property type="project" value="TreeGrafter"/>
</dbReference>
<dbReference type="InterPro" id="IPR001647">
    <property type="entry name" value="HTH_TetR"/>
</dbReference>
<dbReference type="PROSITE" id="PS50977">
    <property type="entry name" value="HTH_TETR_2"/>
    <property type="match status" value="1"/>
</dbReference>
<dbReference type="Gene3D" id="1.10.357.10">
    <property type="entry name" value="Tetracycline Repressor, domain 2"/>
    <property type="match status" value="1"/>
</dbReference>
<name>A0A7J5BQU1_9MICO</name>
<dbReference type="PRINTS" id="PR00455">
    <property type="entry name" value="HTHTETR"/>
</dbReference>